<dbReference type="PANTHER" id="PTHR23322:SF103">
    <property type="entry name" value="UBX DOMAIN-CONTAINING PROTEIN 3"/>
    <property type="match status" value="1"/>
</dbReference>
<organism evidence="2 3">
    <name type="scientific">Saccharomycodes ludwigii</name>
    <dbReference type="NCBI Taxonomy" id="36035"/>
    <lineage>
        <taxon>Eukaryota</taxon>
        <taxon>Fungi</taxon>
        <taxon>Dikarya</taxon>
        <taxon>Ascomycota</taxon>
        <taxon>Saccharomycotina</taxon>
        <taxon>Saccharomycetes</taxon>
        <taxon>Saccharomycodales</taxon>
        <taxon>Saccharomycodaceae</taxon>
        <taxon>Saccharomycodes</taxon>
    </lineage>
</organism>
<dbReference type="GO" id="GO:0043130">
    <property type="term" value="F:ubiquitin binding"/>
    <property type="evidence" value="ECO:0007669"/>
    <property type="project" value="TreeGrafter"/>
</dbReference>
<name>A0A376B8S8_9ASCO</name>
<sequence>MEPMPGSFIEEQEEVPDKNIKWYQKVFNKELLYYITLKAPLLIVYGVFSTCIEIFHKCIKISSIYRYKNVSHENNLRKFILDSKIPDQDEHEYLTPYLCGSYVESLNKANEQGKFVFIFLQSTLLDNSSQVTNNVLKELAPLLKKYQGVFWMGDISSNTEALQVADMFKVKHCPALIFLCLDNNGKFKLQFKVEGSTLSATVRWKERLESKIMECYSQLLSVRQQRNVVNEQNRRYDESLRRDQELERQQQEAVLKGKWLRWKNSELKAEPRSGCKIRLTFPDGERIIRKFDPSCPVEEIYAFVELHRLNITETSQERVDYHYDYPFILATPVPRAELRDINQRISENSSICPSGNLIVEMNS</sequence>
<dbReference type="InterPro" id="IPR036249">
    <property type="entry name" value="Thioredoxin-like_sf"/>
</dbReference>
<dbReference type="Proteomes" id="UP000262825">
    <property type="component" value="Unassembled WGS sequence"/>
</dbReference>
<dbReference type="Gene3D" id="3.40.30.10">
    <property type="entry name" value="Glutaredoxin"/>
    <property type="match status" value="1"/>
</dbReference>
<dbReference type="Pfam" id="PF00789">
    <property type="entry name" value="UBX"/>
    <property type="match status" value="1"/>
</dbReference>
<gene>
    <name evidence="2" type="ORF">SCODWIG_02833</name>
</gene>
<keyword evidence="3" id="KW-1185">Reference proteome</keyword>
<dbReference type="SUPFAM" id="SSF54236">
    <property type="entry name" value="Ubiquitin-like"/>
    <property type="match status" value="1"/>
</dbReference>
<dbReference type="Gene3D" id="3.10.20.90">
    <property type="entry name" value="Phosphatidylinositol 3-kinase Catalytic Subunit, Chain A, domain 1"/>
    <property type="match status" value="1"/>
</dbReference>
<dbReference type="InterPro" id="IPR050730">
    <property type="entry name" value="UBX_domain-protein"/>
</dbReference>
<evidence type="ECO:0000313" key="3">
    <source>
        <dbReference type="Proteomes" id="UP000262825"/>
    </source>
</evidence>
<dbReference type="AlphaFoldDB" id="A0A376B8S8"/>
<evidence type="ECO:0000259" key="1">
    <source>
        <dbReference type="PROSITE" id="PS50033"/>
    </source>
</evidence>
<dbReference type="EMBL" id="UFAJ01000559">
    <property type="protein sequence ID" value="SSD61072.1"/>
    <property type="molecule type" value="Genomic_DNA"/>
</dbReference>
<dbReference type="PROSITE" id="PS50033">
    <property type="entry name" value="UBX"/>
    <property type="match status" value="1"/>
</dbReference>
<dbReference type="SUPFAM" id="SSF52833">
    <property type="entry name" value="Thioredoxin-like"/>
    <property type="match status" value="1"/>
</dbReference>
<feature type="domain" description="UBX" evidence="1">
    <location>
        <begin position="270"/>
        <end position="347"/>
    </location>
</feature>
<accession>A0A376B8S8</accession>
<dbReference type="PANTHER" id="PTHR23322">
    <property type="entry name" value="FAS-ASSOCIATED PROTEIN"/>
    <property type="match status" value="1"/>
</dbReference>
<dbReference type="SMART" id="SM00166">
    <property type="entry name" value="UBX"/>
    <property type="match status" value="1"/>
</dbReference>
<dbReference type="VEuPathDB" id="FungiDB:SCODWIG_02833"/>
<proteinExistence type="predicted"/>
<dbReference type="InterPro" id="IPR001012">
    <property type="entry name" value="UBX_dom"/>
</dbReference>
<dbReference type="InterPro" id="IPR029071">
    <property type="entry name" value="Ubiquitin-like_domsf"/>
</dbReference>
<dbReference type="GO" id="GO:0005783">
    <property type="term" value="C:endoplasmic reticulum"/>
    <property type="evidence" value="ECO:0007669"/>
    <property type="project" value="TreeGrafter"/>
</dbReference>
<protein>
    <recommendedName>
        <fullName evidence="1">UBX domain-containing protein</fullName>
    </recommendedName>
</protein>
<evidence type="ECO:0000313" key="2">
    <source>
        <dbReference type="EMBL" id="SSD61072.1"/>
    </source>
</evidence>
<dbReference type="GO" id="GO:0036503">
    <property type="term" value="P:ERAD pathway"/>
    <property type="evidence" value="ECO:0007669"/>
    <property type="project" value="TreeGrafter"/>
</dbReference>
<dbReference type="CDD" id="cd01767">
    <property type="entry name" value="UBX"/>
    <property type="match status" value="1"/>
</dbReference>
<reference evidence="3" key="1">
    <citation type="submission" date="2018-06" db="EMBL/GenBank/DDBJ databases">
        <authorList>
            <person name="Guldener U."/>
        </authorList>
    </citation>
    <scope>NUCLEOTIDE SEQUENCE [LARGE SCALE GENOMIC DNA]</scope>
    <source>
        <strain evidence="3">UTAD17</strain>
    </source>
</reference>